<reference evidence="1" key="1">
    <citation type="submission" date="2021-02" db="EMBL/GenBank/DDBJ databases">
        <authorList>
            <person name="Nowell W R."/>
        </authorList>
    </citation>
    <scope>NUCLEOTIDE SEQUENCE</scope>
</reference>
<accession>A0A815UD36</accession>
<protein>
    <submittedName>
        <fullName evidence="1">Uncharacterized protein</fullName>
    </submittedName>
</protein>
<organism evidence="1 2">
    <name type="scientific">Adineta ricciae</name>
    <name type="common">Rotifer</name>
    <dbReference type="NCBI Taxonomy" id="249248"/>
    <lineage>
        <taxon>Eukaryota</taxon>
        <taxon>Metazoa</taxon>
        <taxon>Spiralia</taxon>
        <taxon>Gnathifera</taxon>
        <taxon>Rotifera</taxon>
        <taxon>Eurotatoria</taxon>
        <taxon>Bdelloidea</taxon>
        <taxon>Adinetida</taxon>
        <taxon>Adinetidae</taxon>
        <taxon>Adineta</taxon>
    </lineage>
</organism>
<proteinExistence type="predicted"/>
<sequence length="226" mass="25561">MVFQILLNYKQCKKNGKEYGICGDGHTSICSSTSITDPENGCGYAAWCRKSGHSGGICGDGHTCICTSGNTQKQVEDHTHGQHKLMIIDETGDMLTDQLRQTMLDVFFKIYPKLVLRFNPNARKSVKFRIDRRQWWYCSCMKVTCTISYGDVVITMLTADEVLAKDIIKQALEKLHIPLEEYDRFELNVLEDPENPSGVNENSSIAEIREDLPDGMTTIPFLLLKQ</sequence>
<dbReference type="Proteomes" id="UP000663852">
    <property type="component" value="Unassembled WGS sequence"/>
</dbReference>
<evidence type="ECO:0000313" key="2">
    <source>
        <dbReference type="Proteomes" id="UP000663852"/>
    </source>
</evidence>
<name>A0A815UD36_ADIRI</name>
<dbReference type="EMBL" id="CAJNOJ010000746">
    <property type="protein sequence ID" value="CAF1517867.1"/>
    <property type="molecule type" value="Genomic_DNA"/>
</dbReference>
<dbReference type="AlphaFoldDB" id="A0A815UD36"/>
<comment type="caution">
    <text evidence="1">The sequence shown here is derived from an EMBL/GenBank/DDBJ whole genome shotgun (WGS) entry which is preliminary data.</text>
</comment>
<evidence type="ECO:0000313" key="1">
    <source>
        <dbReference type="EMBL" id="CAF1517867.1"/>
    </source>
</evidence>
<gene>
    <name evidence="1" type="ORF">EDS130_LOCUS43674</name>
</gene>